<evidence type="ECO:0000313" key="2">
    <source>
        <dbReference type="EMBL" id="KAL0060843.1"/>
    </source>
</evidence>
<name>A0ABR2ZJB2_9AGAR</name>
<evidence type="ECO:0000313" key="3">
    <source>
        <dbReference type="Proteomes" id="UP001437256"/>
    </source>
</evidence>
<feature type="compositionally biased region" description="Polar residues" evidence="1">
    <location>
        <begin position="213"/>
        <end position="236"/>
    </location>
</feature>
<sequence>MSAFSYSHNSVSSPLLRKRNASKGLYDHVHRIIANMGKSALCQTEYDVDFFKRAGGNWSTTFGYRTADNVEFSTNVFGEIQGEKYGTLLGPKGNHFPGFNRDEPNRITDSTPVKQVIVLAKPSFASEALETFFHNQVVVLDAMRAADQREEMEENQSFDVKEIIRRKTPEEEIHSLIALHGALLYTVERESSSSSLGLRKPLKKRRAFAVNGNTSVANGANTSDNSGATQTRSSVTEVDVKKGKPLSDDELPSVERIRVGAKYNPWVLPGYGGSRFQQRTAQVVQLDWRNVKGELIPPWRVWDELRPGTLIMANVSFNIYIMTARDPSKSKKKVYQAIIKSLRVLGQSNLEVQRPSVESDSEESSSAISRAVEREDDMAYKALSGLVLPEDVIGDDSGLVTASSDANGSGSHSNVDGEDVRKGGRDEKDTSTVFLEDVEDPFLANTRKSKKARRA</sequence>
<evidence type="ECO:0000256" key="1">
    <source>
        <dbReference type="SAM" id="MobiDB-lite"/>
    </source>
</evidence>
<feature type="region of interest" description="Disordered" evidence="1">
    <location>
        <begin position="398"/>
        <end position="433"/>
    </location>
</feature>
<dbReference type="Proteomes" id="UP001437256">
    <property type="component" value="Unassembled WGS sequence"/>
</dbReference>
<protein>
    <submittedName>
        <fullName evidence="2">Uncharacterized protein</fullName>
    </submittedName>
</protein>
<feature type="compositionally biased region" description="Basic and acidic residues" evidence="1">
    <location>
        <begin position="418"/>
        <end position="430"/>
    </location>
</feature>
<feature type="compositionally biased region" description="Polar residues" evidence="1">
    <location>
        <begin position="400"/>
        <end position="414"/>
    </location>
</feature>
<reference evidence="2 3" key="1">
    <citation type="submission" date="2024-05" db="EMBL/GenBank/DDBJ databases">
        <title>A draft genome resource for the thread blight pathogen Marasmius tenuissimus strain MS-2.</title>
        <authorList>
            <person name="Yulfo-Soto G.E."/>
            <person name="Baruah I.K."/>
            <person name="Amoako-Attah I."/>
            <person name="Bukari Y."/>
            <person name="Meinhardt L.W."/>
            <person name="Bailey B.A."/>
            <person name="Cohen S.P."/>
        </authorList>
    </citation>
    <scope>NUCLEOTIDE SEQUENCE [LARGE SCALE GENOMIC DNA]</scope>
    <source>
        <strain evidence="2 3">MS-2</strain>
    </source>
</reference>
<feature type="region of interest" description="Disordered" evidence="1">
    <location>
        <begin position="213"/>
        <end position="246"/>
    </location>
</feature>
<gene>
    <name evidence="2" type="ORF">AAF712_012382</name>
</gene>
<organism evidence="2 3">
    <name type="scientific">Marasmius tenuissimus</name>
    <dbReference type="NCBI Taxonomy" id="585030"/>
    <lineage>
        <taxon>Eukaryota</taxon>
        <taxon>Fungi</taxon>
        <taxon>Dikarya</taxon>
        <taxon>Basidiomycota</taxon>
        <taxon>Agaricomycotina</taxon>
        <taxon>Agaricomycetes</taxon>
        <taxon>Agaricomycetidae</taxon>
        <taxon>Agaricales</taxon>
        <taxon>Marasmiineae</taxon>
        <taxon>Marasmiaceae</taxon>
        <taxon>Marasmius</taxon>
    </lineage>
</organism>
<proteinExistence type="predicted"/>
<comment type="caution">
    <text evidence="2">The sequence shown here is derived from an EMBL/GenBank/DDBJ whole genome shotgun (WGS) entry which is preliminary data.</text>
</comment>
<keyword evidence="3" id="KW-1185">Reference proteome</keyword>
<dbReference type="EMBL" id="JBBXMP010000159">
    <property type="protein sequence ID" value="KAL0060843.1"/>
    <property type="molecule type" value="Genomic_DNA"/>
</dbReference>
<accession>A0ABR2ZJB2</accession>